<evidence type="ECO:0000313" key="2">
    <source>
        <dbReference type="EMBL" id="SMY25246.1"/>
    </source>
</evidence>
<protein>
    <submittedName>
        <fullName evidence="2">Uncharacterized protein</fullName>
    </submittedName>
</protein>
<reference evidence="2 3" key="1">
    <citation type="submission" date="2016-10" db="EMBL/GenBank/DDBJ databases">
        <authorList>
            <person name="Varghese N."/>
        </authorList>
    </citation>
    <scope>NUCLEOTIDE SEQUENCE [LARGE SCALE GENOMIC DNA]</scope>
</reference>
<dbReference type="AlphaFoldDB" id="A0A1Y6LLH3"/>
<name>A0A1Y6LLH3_ZYMTR</name>
<proteinExistence type="predicted"/>
<gene>
    <name evidence="2" type="ORF">ZT1A5_G6688</name>
</gene>
<sequence>MQFTTVSILSALSALAAVEAHSDTIWHVTDLNAGCRSSSDCSYLFNIVGDKSDKSDFTPGFSAQCTARTQQLDDSPRPCTLVGSRKSGKYNVDEVNAYVSQTLSDERGSETHFDVEVKFNDGSAKYIYHAGKTQNYDDFVAAKNFDIYPIAEQGSAK</sequence>
<feature type="chain" id="PRO_5011003584" evidence="1">
    <location>
        <begin position="21"/>
        <end position="157"/>
    </location>
</feature>
<feature type="signal peptide" evidence="1">
    <location>
        <begin position="1"/>
        <end position="20"/>
    </location>
</feature>
<keyword evidence="1" id="KW-0732">Signal</keyword>
<evidence type="ECO:0000256" key="1">
    <source>
        <dbReference type="SAM" id="SignalP"/>
    </source>
</evidence>
<dbReference type="Proteomes" id="UP000215453">
    <property type="component" value="Chromosome 6"/>
</dbReference>
<organism evidence="2 3">
    <name type="scientific">Zymoseptoria tritici ST99CH_1A5</name>
    <dbReference type="NCBI Taxonomy" id="1276529"/>
    <lineage>
        <taxon>Eukaryota</taxon>
        <taxon>Fungi</taxon>
        <taxon>Dikarya</taxon>
        <taxon>Ascomycota</taxon>
        <taxon>Pezizomycotina</taxon>
        <taxon>Dothideomycetes</taxon>
        <taxon>Dothideomycetidae</taxon>
        <taxon>Mycosphaerellales</taxon>
        <taxon>Mycosphaerellaceae</taxon>
        <taxon>Zymoseptoria</taxon>
    </lineage>
</organism>
<evidence type="ECO:0000313" key="3">
    <source>
        <dbReference type="Proteomes" id="UP000215453"/>
    </source>
</evidence>
<accession>A0A1Y6LLH3</accession>
<dbReference type="EMBL" id="LT882681">
    <property type="protein sequence ID" value="SMY25246.1"/>
    <property type="molecule type" value="Genomic_DNA"/>
</dbReference>